<gene>
    <name evidence="1" type="ORF">H7C19_23650</name>
</gene>
<name>A0A7X0RUA5_9BACL</name>
<protein>
    <recommendedName>
        <fullName evidence="3">WYL domain-containing protein</fullName>
    </recommendedName>
</protein>
<keyword evidence="2" id="KW-1185">Reference proteome</keyword>
<organism evidence="1 2">
    <name type="scientific">Cohnella nanjingensis</name>
    <dbReference type="NCBI Taxonomy" id="1387779"/>
    <lineage>
        <taxon>Bacteria</taxon>
        <taxon>Bacillati</taxon>
        <taxon>Bacillota</taxon>
        <taxon>Bacilli</taxon>
        <taxon>Bacillales</taxon>
        <taxon>Paenibacillaceae</taxon>
        <taxon>Cohnella</taxon>
    </lineage>
</organism>
<dbReference type="EMBL" id="JACJVP010000041">
    <property type="protein sequence ID" value="MBB6673678.1"/>
    <property type="molecule type" value="Genomic_DNA"/>
</dbReference>
<accession>A0A7X0RUA5</accession>
<reference evidence="1 2" key="1">
    <citation type="submission" date="2020-08" db="EMBL/GenBank/DDBJ databases">
        <title>Cohnella phylogeny.</title>
        <authorList>
            <person name="Dunlap C."/>
        </authorList>
    </citation>
    <scope>NUCLEOTIDE SEQUENCE [LARGE SCALE GENOMIC DNA]</scope>
    <source>
        <strain evidence="1 2">DSM 28246</strain>
    </source>
</reference>
<evidence type="ECO:0000313" key="1">
    <source>
        <dbReference type="EMBL" id="MBB6673678.1"/>
    </source>
</evidence>
<evidence type="ECO:0000313" key="2">
    <source>
        <dbReference type="Proteomes" id="UP000547209"/>
    </source>
</evidence>
<dbReference type="Proteomes" id="UP000547209">
    <property type="component" value="Unassembled WGS sequence"/>
</dbReference>
<dbReference type="RefSeq" id="WP_185671539.1">
    <property type="nucleotide sequence ID" value="NZ_JACJVP010000041.1"/>
</dbReference>
<evidence type="ECO:0008006" key="3">
    <source>
        <dbReference type="Google" id="ProtNLM"/>
    </source>
</evidence>
<dbReference type="AlphaFoldDB" id="A0A7X0RUA5"/>
<proteinExistence type="predicted"/>
<sequence>MDKMKRYANEKQLDQLNRHSVALSVIYPRPDGVHQTYLQMLEEAAGQGRTLEVQYDRGKGEVPLPRLFGLSQGAEFRRYFIIKIRVAIPTFIGLEAIGQQS</sequence>
<comment type="caution">
    <text evidence="1">The sequence shown here is derived from an EMBL/GenBank/DDBJ whole genome shotgun (WGS) entry which is preliminary data.</text>
</comment>